<name>C3ZMC5_BRAFL</name>
<evidence type="ECO:0000256" key="1">
    <source>
        <dbReference type="SAM" id="MobiDB-lite"/>
    </source>
</evidence>
<dbReference type="GO" id="GO:0016251">
    <property type="term" value="F:RNA polymerase II general transcription initiation factor activity"/>
    <property type="evidence" value="ECO:0007669"/>
    <property type="project" value="InterPro"/>
</dbReference>
<feature type="region of interest" description="Disordered" evidence="1">
    <location>
        <begin position="239"/>
        <end position="328"/>
    </location>
</feature>
<dbReference type="InterPro" id="IPR021281">
    <property type="entry name" value="SNAPC2"/>
</dbReference>
<feature type="compositionally biased region" description="Basic and acidic residues" evidence="1">
    <location>
        <begin position="246"/>
        <end position="260"/>
    </location>
</feature>
<dbReference type="AlphaFoldDB" id="C3ZMC5"/>
<dbReference type="GO" id="GO:0009301">
    <property type="term" value="P:snRNA transcription"/>
    <property type="evidence" value="ECO:0007669"/>
    <property type="project" value="InterPro"/>
</dbReference>
<sequence length="362" mass="40807">MYYRGLSPDKRPMSLRSKMAAECRVLPNFAQGRESTLPYLEEGMSKEQISSMKPPKRQRKAAGGYVHNSASSYRRFTLSTKWSLKDKKKLLSALKKVSRQDDYNIIKKYVKNKTVEETWLDTCSDLMSEVPPECLQAFSQVLTVAAAEPANLEEPDDSPDYPAIYNYLSCLLRNAPPPTLKPLDSAVVLELIQSLADRLKTTDLSQLKDWLQRRYHDLKKSYVPERYWQNPFNLTEEDLSLCEPPSTDHDKVKDSAEQRVNKKQTSDGNSRGRNTEAASTADILDSKSSSEDTARPSTSTVEPSTSSAGTKTRGGGKKQMSVDGGTKEAEEIICLNPLRIPARYLELEKLDFEKEESDSDEE</sequence>
<organism>
    <name type="scientific">Branchiostoma floridae</name>
    <name type="common">Florida lancelet</name>
    <name type="synonym">Amphioxus</name>
    <dbReference type="NCBI Taxonomy" id="7739"/>
    <lineage>
        <taxon>Eukaryota</taxon>
        <taxon>Metazoa</taxon>
        <taxon>Chordata</taxon>
        <taxon>Cephalochordata</taxon>
        <taxon>Leptocardii</taxon>
        <taxon>Amphioxiformes</taxon>
        <taxon>Branchiostomatidae</taxon>
        <taxon>Branchiostoma</taxon>
    </lineage>
</organism>
<dbReference type="PANTHER" id="PTHR15132">
    <property type="entry name" value="SNRNA-ACTIVATING PROTEIN COMPLEX SUBUNIT 2"/>
    <property type="match status" value="1"/>
</dbReference>
<dbReference type="EMBL" id="GG666644">
    <property type="protein sequence ID" value="EEN46381.1"/>
    <property type="molecule type" value="Genomic_DNA"/>
</dbReference>
<protein>
    <submittedName>
        <fullName evidence="2">Uncharacterized protein</fullName>
    </submittedName>
</protein>
<dbReference type="Pfam" id="PF11035">
    <property type="entry name" value="SNAPC2"/>
    <property type="match status" value="1"/>
</dbReference>
<dbReference type="eggNOG" id="ENOG502SE3A">
    <property type="taxonomic scope" value="Eukaryota"/>
</dbReference>
<proteinExistence type="predicted"/>
<gene>
    <name evidence="2" type="ORF">BRAFLDRAFT_121403</name>
</gene>
<evidence type="ECO:0000313" key="2">
    <source>
        <dbReference type="EMBL" id="EEN46381.1"/>
    </source>
</evidence>
<reference evidence="2" key="1">
    <citation type="journal article" date="2008" name="Nature">
        <title>The amphioxus genome and the evolution of the chordate karyotype.</title>
        <authorList>
            <consortium name="US DOE Joint Genome Institute (JGI-PGF)"/>
            <person name="Putnam N.H."/>
            <person name="Butts T."/>
            <person name="Ferrier D.E.K."/>
            <person name="Furlong R.F."/>
            <person name="Hellsten U."/>
            <person name="Kawashima T."/>
            <person name="Robinson-Rechavi M."/>
            <person name="Shoguchi E."/>
            <person name="Terry A."/>
            <person name="Yu J.-K."/>
            <person name="Benito-Gutierrez E.L."/>
            <person name="Dubchak I."/>
            <person name="Garcia-Fernandez J."/>
            <person name="Gibson-Brown J.J."/>
            <person name="Grigoriev I.V."/>
            <person name="Horton A.C."/>
            <person name="de Jong P.J."/>
            <person name="Jurka J."/>
            <person name="Kapitonov V.V."/>
            <person name="Kohara Y."/>
            <person name="Kuroki Y."/>
            <person name="Lindquist E."/>
            <person name="Lucas S."/>
            <person name="Osoegawa K."/>
            <person name="Pennacchio L.A."/>
            <person name="Salamov A.A."/>
            <person name="Satou Y."/>
            <person name="Sauka-Spengler T."/>
            <person name="Schmutz J."/>
            <person name="Shin-I T."/>
            <person name="Toyoda A."/>
            <person name="Bronner-Fraser M."/>
            <person name="Fujiyama A."/>
            <person name="Holland L.Z."/>
            <person name="Holland P.W.H."/>
            <person name="Satoh N."/>
            <person name="Rokhsar D.S."/>
        </authorList>
    </citation>
    <scope>NUCLEOTIDE SEQUENCE [LARGE SCALE GENOMIC DNA]</scope>
    <source>
        <strain evidence="2">S238N-H82</strain>
        <tissue evidence="2">Testes</tissue>
    </source>
</reference>
<feature type="compositionally biased region" description="Polar residues" evidence="1">
    <location>
        <begin position="266"/>
        <end position="278"/>
    </location>
</feature>
<dbReference type="PANTHER" id="PTHR15132:SF1">
    <property type="entry name" value="SNRNA-ACTIVATING PROTEIN COMPLEX SUBUNIT 2"/>
    <property type="match status" value="1"/>
</dbReference>
<accession>C3ZMC5</accession>
<dbReference type="InParanoid" id="C3ZMC5"/>
<feature type="compositionally biased region" description="Low complexity" evidence="1">
    <location>
        <begin position="296"/>
        <end position="307"/>
    </location>
</feature>
<feature type="compositionally biased region" description="Basic and acidic residues" evidence="1">
    <location>
        <begin position="284"/>
        <end position="294"/>
    </location>
</feature>